<organism evidence="2 3">
    <name type="scientific">Triparma columacea</name>
    <dbReference type="NCBI Taxonomy" id="722753"/>
    <lineage>
        <taxon>Eukaryota</taxon>
        <taxon>Sar</taxon>
        <taxon>Stramenopiles</taxon>
        <taxon>Ochrophyta</taxon>
        <taxon>Bolidophyceae</taxon>
        <taxon>Parmales</taxon>
        <taxon>Triparmaceae</taxon>
        <taxon>Triparma</taxon>
    </lineage>
</organism>
<dbReference type="SUPFAM" id="SSF54593">
    <property type="entry name" value="Glyoxalase/Bleomycin resistance protein/Dihydroxybiphenyl dioxygenase"/>
    <property type="match status" value="1"/>
</dbReference>
<sequence>MLRVALLYLLISYALSFAPPTRVLYDWGRGAHHVAIKTRDIEASISFWSLFNYTLATKFRSGSARCAWLEKGEEGREGRVEILEVPPSSGDVSVVSGSVRALNLADVRNSGILGLNHIAIDVSTVAGCLSDSLALLNVTSFEKFGKGFNVLLEPRQQMIGRKVWEVCYISDNTGAVVELLNEVGKMEDGMGSEVRW</sequence>
<reference evidence="3" key="1">
    <citation type="journal article" date="2023" name="Commun. Biol.">
        <title>Genome analysis of Parmales, the sister group of diatoms, reveals the evolutionary specialization of diatoms from phago-mixotrophs to photoautotrophs.</title>
        <authorList>
            <person name="Ban H."/>
            <person name="Sato S."/>
            <person name="Yoshikawa S."/>
            <person name="Yamada K."/>
            <person name="Nakamura Y."/>
            <person name="Ichinomiya M."/>
            <person name="Sato N."/>
            <person name="Blanc-Mathieu R."/>
            <person name="Endo H."/>
            <person name="Kuwata A."/>
            <person name="Ogata H."/>
        </authorList>
    </citation>
    <scope>NUCLEOTIDE SEQUENCE [LARGE SCALE GENOMIC DNA]</scope>
</reference>
<gene>
    <name evidence="2" type="ORF">TrCOL_g3316</name>
</gene>
<evidence type="ECO:0000313" key="2">
    <source>
        <dbReference type="EMBL" id="GMI45039.1"/>
    </source>
</evidence>
<comment type="caution">
    <text evidence="2">The sequence shown here is derived from an EMBL/GenBank/DDBJ whole genome shotgun (WGS) entry which is preliminary data.</text>
</comment>
<dbReference type="OrthoDB" id="43420at2759"/>
<name>A0A9W7LC05_9STRA</name>
<evidence type="ECO:0000313" key="3">
    <source>
        <dbReference type="Proteomes" id="UP001165065"/>
    </source>
</evidence>
<dbReference type="InterPro" id="IPR029068">
    <property type="entry name" value="Glyas_Bleomycin-R_OHBP_Dase"/>
</dbReference>
<accession>A0A9W7LC05</accession>
<feature type="chain" id="PRO_5040797122" description="VOC domain-containing protein" evidence="1">
    <location>
        <begin position="17"/>
        <end position="196"/>
    </location>
</feature>
<feature type="signal peptide" evidence="1">
    <location>
        <begin position="1"/>
        <end position="16"/>
    </location>
</feature>
<dbReference type="AlphaFoldDB" id="A0A9W7LC05"/>
<keyword evidence="3" id="KW-1185">Reference proteome</keyword>
<protein>
    <recommendedName>
        <fullName evidence="4">VOC domain-containing protein</fullName>
    </recommendedName>
</protein>
<dbReference type="EMBL" id="BRYA01000235">
    <property type="protein sequence ID" value="GMI45039.1"/>
    <property type="molecule type" value="Genomic_DNA"/>
</dbReference>
<evidence type="ECO:0008006" key="4">
    <source>
        <dbReference type="Google" id="ProtNLM"/>
    </source>
</evidence>
<keyword evidence="1" id="KW-0732">Signal</keyword>
<proteinExistence type="predicted"/>
<dbReference type="Gene3D" id="3.10.180.10">
    <property type="entry name" value="2,3-Dihydroxybiphenyl 1,2-Dioxygenase, domain 1"/>
    <property type="match status" value="1"/>
</dbReference>
<evidence type="ECO:0000256" key="1">
    <source>
        <dbReference type="SAM" id="SignalP"/>
    </source>
</evidence>
<dbReference type="Proteomes" id="UP001165065">
    <property type="component" value="Unassembled WGS sequence"/>
</dbReference>